<comment type="caution">
    <text evidence="1">The sequence shown here is derived from an EMBL/GenBank/DDBJ whole genome shotgun (WGS) entry which is preliminary data.</text>
</comment>
<sequence>MFPQQGLSAGLLRQATYTTARLGTFTRCHSTAAQGRNYRNACNALYRIVTDGVLALWKGPGPTGLISYLHN</sequence>
<proteinExistence type="predicted"/>
<gene>
    <name evidence="1" type="ORF">L1987_85054</name>
</gene>
<reference evidence="2" key="1">
    <citation type="journal article" date="2022" name="Mol. Ecol. Resour.">
        <title>The genomes of chicory, endive, great burdock and yacon provide insights into Asteraceae palaeo-polyploidization history and plant inulin production.</title>
        <authorList>
            <person name="Fan W."/>
            <person name="Wang S."/>
            <person name="Wang H."/>
            <person name="Wang A."/>
            <person name="Jiang F."/>
            <person name="Liu H."/>
            <person name="Zhao H."/>
            <person name="Xu D."/>
            <person name="Zhang Y."/>
        </authorList>
    </citation>
    <scope>NUCLEOTIDE SEQUENCE [LARGE SCALE GENOMIC DNA]</scope>
    <source>
        <strain evidence="2">cv. Yunnan</strain>
    </source>
</reference>
<dbReference type="EMBL" id="CM042046">
    <property type="protein sequence ID" value="KAI3675464.1"/>
    <property type="molecule type" value="Genomic_DNA"/>
</dbReference>
<name>A0ACB8XVW5_9ASTR</name>
<evidence type="ECO:0000313" key="2">
    <source>
        <dbReference type="Proteomes" id="UP001056120"/>
    </source>
</evidence>
<reference evidence="1 2" key="2">
    <citation type="journal article" date="2022" name="Mol. Ecol. Resour.">
        <title>The genomes of chicory, endive, great burdock and yacon provide insights into Asteraceae paleo-polyploidization history and plant inulin production.</title>
        <authorList>
            <person name="Fan W."/>
            <person name="Wang S."/>
            <person name="Wang H."/>
            <person name="Wang A."/>
            <person name="Jiang F."/>
            <person name="Liu H."/>
            <person name="Zhao H."/>
            <person name="Xu D."/>
            <person name="Zhang Y."/>
        </authorList>
    </citation>
    <scope>NUCLEOTIDE SEQUENCE [LARGE SCALE GENOMIC DNA]</scope>
    <source>
        <strain evidence="2">cv. Yunnan</strain>
        <tissue evidence="1">Leaves</tissue>
    </source>
</reference>
<organism evidence="1 2">
    <name type="scientific">Smallanthus sonchifolius</name>
    <dbReference type="NCBI Taxonomy" id="185202"/>
    <lineage>
        <taxon>Eukaryota</taxon>
        <taxon>Viridiplantae</taxon>
        <taxon>Streptophyta</taxon>
        <taxon>Embryophyta</taxon>
        <taxon>Tracheophyta</taxon>
        <taxon>Spermatophyta</taxon>
        <taxon>Magnoliopsida</taxon>
        <taxon>eudicotyledons</taxon>
        <taxon>Gunneridae</taxon>
        <taxon>Pentapetalae</taxon>
        <taxon>asterids</taxon>
        <taxon>campanulids</taxon>
        <taxon>Asterales</taxon>
        <taxon>Asteraceae</taxon>
        <taxon>Asteroideae</taxon>
        <taxon>Heliantheae alliance</taxon>
        <taxon>Millerieae</taxon>
        <taxon>Smallanthus</taxon>
    </lineage>
</organism>
<evidence type="ECO:0000313" key="1">
    <source>
        <dbReference type="EMBL" id="KAI3675464.1"/>
    </source>
</evidence>
<keyword evidence="2" id="KW-1185">Reference proteome</keyword>
<dbReference type="Proteomes" id="UP001056120">
    <property type="component" value="Linkage Group LG29"/>
</dbReference>
<protein>
    <submittedName>
        <fullName evidence="1">Uncharacterized protein</fullName>
    </submittedName>
</protein>
<accession>A0ACB8XVW5</accession>